<evidence type="ECO:0000256" key="4">
    <source>
        <dbReference type="ARBA" id="ARBA00022842"/>
    </source>
</evidence>
<dbReference type="PANTHER" id="PTHR43344:SF15">
    <property type="entry name" value="PHOSPHOSERINE PHOSPHATASE SERB1"/>
    <property type="match status" value="1"/>
</dbReference>
<dbReference type="InterPro" id="IPR023214">
    <property type="entry name" value="HAD_sf"/>
</dbReference>
<feature type="transmembrane region" description="Helical" evidence="6">
    <location>
        <begin position="296"/>
        <end position="317"/>
    </location>
</feature>
<keyword evidence="4" id="KW-0460">Magnesium</keyword>
<dbReference type="Gene3D" id="3.40.50.1000">
    <property type="entry name" value="HAD superfamily/HAD-like"/>
    <property type="match status" value="1"/>
</dbReference>
<dbReference type="InterPro" id="IPR036412">
    <property type="entry name" value="HAD-like_sf"/>
</dbReference>
<evidence type="ECO:0000256" key="2">
    <source>
        <dbReference type="ARBA" id="ARBA00022723"/>
    </source>
</evidence>
<dbReference type="InterPro" id="IPR050582">
    <property type="entry name" value="HAD-like_SerB"/>
</dbReference>
<feature type="region of interest" description="Disordered" evidence="5">
    <location>
        <begin position="1"/>
        <end position="23"/>
    </location>
</feature>
<dbReference type="AlphaFoldDB" id="A0AAE3KGB8"/>
<keyword evidence="6" id="KW-0472">Membrane</keyword>
<keyword evidence="8" id="KW-1185">Reference proteome</keyword>
<evidence type="ECO:0000256" key="1">
    <source>
        <dbReference type="ARBA" id="ARBA00009184"/>
    </source>
</evidence>
<accession>A0AAE3KGB8</accession>
<dbReference type="Pfam" id="PF12710">
    <property type="entry name" value="HAD"/>
    <property type="match status" value="1"/>
</dbReference>
<dbReference type="Gene3D" id="1.20.1440.100">
    <property type="entry name" value="SG protein - dephosphorylation function"/>
    <property type="match status" value="1"/>
</dbReference>
<evidence type="ECO:0000313" key="8">
    <source>
        <dbReference type="Proteomes" id="UP001206128"/>
    </source>
</evidence>
<gene>
    <name evidence="7" type="ORF">LX83_002854</name>
</gene>
<dbReference type="SUPFAM" id="SSF56784">
    <property type="entry name" value="HAD-like"/>
    <property type="match status" value="1"/>
</dbReference>
<dbReference type="NCBIfam" id="TIGR01490">
    <property type="entry name" value="HAD-SF-IB-hyp1"/>
    <property type="match status" value="1"/>
</dbReference>
<evidence type="ECO:0000313" key="7">
    <source>
        <dbReference type="EMBL" id="MCP2165995.1"/>
    </source>
</evidence>
<comment type="similarity">
    <text evidence="1">Belongs to the HAD-like hydrolase superfamily. SerB family.</text>
</comment>
<dbReference type="InterPro" id="IPR006385">
    <property type="entry name" value="HAD_hydro_SerB1"/>
</dbReference>
<keyword evidence="3 7" id="KW-0378">Hydrolase</keyword>
<comment type="caution">
    <text evidence="7">The sequence shown here is derived from an EMBL/GenBank/DDBJ whole genome shotgun (WGS) entry which is preliminary data.</text>
</comment>
<evidence type="ECO:0000256" key="6">
    <source>
        <dbReference type="SAM" id="Phobius"/>
    </source>
</evidence>
<name>A0AAE3KGB8_9PSEU</name>
<proteinExistence type="inferred from homology"/>
<keyword evidence="6" id="KW-0812">Transmembrane</keyword>
<evidence type="ECO:0000256" key="3">
    <source>
        <dbReference type="ARBA" id="ARBA00022801"/>
    </source>
</evidence>
<dbReference type="FunFam" id="3.40.50.1000:FF:000025">
    <property type="entry name" value="HAD hydrolase, family IB"/>
    <property type="match status" value="1"/>
</dbReference>
<reference evidence="7" key="1">
    <citation type="submission" date="2022-06" db="EMBL/GenBank/DDBJ databases">
        <title>Genomic Encyclopedia of Archaeal and Bacterial Type Strains, Phase II (KMG-II): from individual species to whole genera.</title>
        <authorList>
            <person name="Goeker M."/>
        </authorList>
    </citation>
    <scope>NUCLEOTIDE SEQUENCE</scope>
    <source>
        <strain evidence="7">DSM 43935</strain>
    </source>
</reference>
<feature type="compositionally biased region" description="Basic and acidic residues" evidence="5">
    <location>
        <begin position="1"/>
        <end position="15"/>
    </location>
</feature>
<dbReference type="NCBIfam" id="TIGR01488">
    <property type="entry name" value="HAD-SF-IB"/>
    <property type="match status" value="1"/>
</dbReference>
<feature type="compositionally biased region" description="Low complexity" evidence="5">
    <location>
        <begin position="369"/>
        <end position="395"/>
    </location>
</feature>
<evidence type="ECO:0000256" key="5">
    <source>
        <dbReference type="SAM" id="MobiDB-lite"/>
    </source>
</evidence>
<organism evidence="7 8">
    <name type="scientific">Goodfellowiella coeruleoviolacea</name>
    <dbReference type="NCBI Taxonomy" id="334858"/>
    <lineage>
        <taxon>Bacteria</taxon>
        <taxon>Bacillati</taxon>
        <taxon>Actinomycetota</taxon>
        <taxon>Actinomycetes</taxon>
        <taxon>Pseudonocardiales</taxon>
        <taxon>Pseudonocardiaceae</taxon>
        <taxon>Goodfellowiella</taxon>
    </lineage>
</organism>
<sequence>MSRERDVTDNADHRALLPGESASDAERERLAALAGQASALAAATTGAETVGAGQDVVRAADEDQATDLTAAAFFDVDNTMMMGASIFHFARGLAARKYFSTSDLAGFAWRQLKFRIGGRENPDSVRASREQALSFVAGRSVAELVSLGEEIYDELMADRIWAGTRALAQTHLDAGRRVWLVTATPVELAEIIARRLGLTGALGTVAESRDGIYTGRLVGDLLHGKAKAHAVRALAAQEGLDLRRCTAYSDSVNDLPMLSVVGTAVAVNPDAGLREVARRRGWEIRDFRTGRKAARIGVHSVLGASALAGVIAAGLAYRRRDREDRAPAERGRLRALGGRWVPAAWGSAAWGPDAWGPEARGTDTRGPDTRGTNTRGPHALGPAPAPAAQAPRSTR</sequence>
<keyword evidence="2" id="KW-0479">Metal-binding</keyword>
<dbReference type="PANTHER" id="PTHR43344">
    <property type="entry name" value="PHOSPHOSERINE PHOSPHATASE"/>
    <property type="match status" value="1"/>
</dbReference>
<dbReference type="Proteomes" id="UP001206128">
    <property type="component" value="Unassembled WGS sequence"/>
</dbReference>
<dbReference type="EMBL" id="JAMTCK010000006">
    <property type="protein sequence ID" value="MCP2165995.1"/>
    <property type="molecule type" value="Genomic_DNA"/>
</dbReference>
<feature type="region of interest" description="Disordered" evidence="5">
    <location>
        <begin position="351"/>
        <end position="395"/>
    </location>
</feature>
<dbReference type="GO" id="GO:0046872">
    <property type="term" value="F:metal ion binding"/>
    <property type="evidence" value="ECO:0007669"/>
    <property type="project" value="UniProtKB-KW"/>
</dbReference>
<dbReference type="CDD" id="cd02612">
    <property type="entry name" value="HAD_PGPPase"/>
    <property type="match status" value="1"/>
</dbReference>
<keyword evidence="6" id="KW-1133">Transmembrane helix</keyword>
<dbReference type="GO" id="GO:0016787">
    <property type="term" value="F:hydrolase activity"/>
    <property type="evidence" value="ECO:0007669"/>
    <property type="project" value="UniProtKB-KW"/>
</dbReference>
<protein>
    <submittedName>
        <fullName evidence="7">HAD-superfamily subfamily IB hydrolase, TIGR01490</fullName>
    </submittedName>
</protein>